<keyword evidence="1" id="KW-0812">Transmembrane</keyword>
<gene>
    <name evidence="2" type="ORF">AQJ11_20000</name>
</gene>
<organism evidence="2 3">
    <name type="scientific">Streptomyces corchorusii</name>
    <name type="common">Streptomyces chibaensis</name>
    <dbReference type="NCBI Taxonomy" id="1903"/>
    <lineage>
        <taxon>Bacteria</taxon>
        <taxon>Bacillati</taxon>
        <taxon>Actinomycetota</taxon>
        <taxon>Actinomycetes</taxon>
        <taxon>Kitasatosporales</taxon>
        <taxon>Streptomycetaceae</taxon>
        <taxon>Streptomyces</taxon>
    </lineage>
</organism>
<comment type="caution">
    <text evidence="2">The sequence shown here is derived from an EMBL/GenBank/DDBJ whole genome shotgun (WGS) entry which is preliminary data.</text>
</comment>
<sequence>MRVREDYIDHTVALVRRNRTLVLALTSYVPWGSLGFAPLLLALSLWLEARARPQDPAGTRTQEPEPVSA</sequence>
<dbReference type="EMBL" id="LMWP01000019">
    <property type="protein sequence ID" value="KUN25693.1"/>
    <property type="molecule type" value="Genomic_DNA"/>
</dbReference>
<name>A0A117QFL2_STRCK</name>
<keyword evidence="1" id="KW-0472">Membrane</keyword>
<evidence type="ECO:0000256" key="1">
    <source>
        <dbReference type="SAM" id="Phobius"/>
    </source>
</evidence>
<reference evidence="2 3" key="1">
    <citation type="submission" date="2015-10" db="EMBL/GenBank/DDBJ databases">
        <title>Draft genome sequence of Streptomyces corchorusii DSM 40340, type strain for the species Streptomyces corchorusii.</title>
        <authorList>
            <person name="Ruckert C."/>
            <person name="Winkler A."/>
            <person name="Kalinowski J."/>
            <person name="Kampfer P."/>
            <person name="Glaeser S."/>
        </authorList>
    </citation>
    <scope>NUCLEOTIDE SEQUENCE [LARGE SCALE GENOMIC DNA]</scope>
    <source>
        <strain evidence="2 3">DSM 40340</strain>
    </source>
</reference>
<feature type="transmembrane region" description="Helical" evidence="1">
    <location>
        <begin position="21"/>
        <end position="47"/>
    </location>
</feature>
<protein>
    <submittedName>
        <fullName evidence="2">Uncharacterized protein</fullName>
    </submittedName>
</protein>
<dbReference type="Proteomes" id="UP000053398">
    <property type="component" value="Unassembled WGS sequence"/>
</dbReference>
<keyword evidence="1" id="KW-1133">Transmembrane helix</keyword>
<evidence type="ECO:0000313" key="3">
    <source>
        <dbReference type="Proteomes" id="UP000053398"/>
    </source>
</evidence>
<accession>A0A117QFL2</accession>
<keyword evidence="3" id="KW-1185">Reference proteome</keyword>
<proteinExistence type="predicted"/>
<evidence type="ECO:0000313" key="2">
    <source>
        <dbReference type="EMBL" id="KUN25693.1"/>
    </source>
</evidence>
<dbReference type="AlphaFoldDB" id="A0A117QFL2"/>